<name>A0A1J1HQC7_9DIPT</name>
<organism evidence="1 2">
    <name type="scientific">Clunio marinus</name>
    <dbReference type="NCBI Taxonomy" id="568069"/>
    <lineage>
        <taxon>Eukaryota</taxon>
        <taxon>Metazoa</taxon>
        <taxon>Ecdysozoa</taxon>
        <taxon>Arthropoda</taxon>
        <taxon>Hexapoda</taxon>
        <taxon>Insecta</taxon>
        <taxon>Pterygota</taxon>
        <taxon>Neoptera</taxon>
        <taxon>Endopterygota</taxon>
        <taxon>Diptera</taxon>
        <taxon>Nematocera</taxon>
        <taxon>Chironomoidea</taxon>
        <taxon>Chironomidae</taxon>
        <taxon>Clunio</taxon>
    </lineage>
</organism>
<dbReference type="Proteomes" id="UP000183832">
    <property type="component" value="Unassembled WGS sequence"/>
</dbReference>
<gene>
    <name evidence="1" type="ORF">CLUMA_CG003510</name>
</gene>
<dbReference type="AlphaFoldDB" id="A0A1J1HQC7"/>
<accession>A0A1J1HQC7</accession>
<proteinExistence type="predicted"/>
<keyword evidence="2" id="KW-1185">Reference proteome</keyword>
<reference evidence="1 2" key="1">
    <citation type="submission" date="2015-04" db="EMBL/GenBank/DDBJ databases">
        <authorList>
            <person name="Syromyatnikov M.Y."/>
            <person name="Popov V.N."/>
        </authorList>
    </citation>
    <scope>NUCLEOTIDE SEQUENCE [LARGE SCALE GENOMIC DNA]</scope>
</reference>
<evidence type="ECO:0000313" key="2">
    <source>
        <dbReference type="Proteomes" id="UP000183832"/>
    </source>
</evidence>
<protein>
    <submittedName>
        <fullName evidence="1">CLUMA_CG003510, isoform A</fullName>
    </submittedName>
</protein>
<dbReference type="EMBL" id="CVRI01000014">
    <property type="protein sequence ID" value="CRK89730.1"/>
    <property type="molecule type" value="Genomic_DNA"/>
</dbReference>
<evidence type="ECO:0000313" key="1">
    <source>
        <dbReference type="EMBL" id="CRK89730.1"/>
    </source>
</evidence>
<sequence length="85" mass="9742">MNKPKMIQAAEQNHSLLTLFSLLFHSKNDPLKISRQFVHSVLSSMMTNVTVSTLKLFKECLPHVMVNKSFGISNNEAFFPIKYDK</sequence>